<dbReference type="Proteomes" id="UP001055811">
    <property type="component" value="Linkage Group LG01"/>
</dbReference>
<proteinExistence type="predicted"/>
<organism evidence="1 2">
    <name type="scientific">Cichorium intybus</name>
    <name type="common">Chicory</name>
    <dbReference type="NCBI Taxonomy" id="13427"/>
    <lineage>
        <taxon>Eukaryota</taxon>
        <taxon>Viridiplantae</taxon>
        <taxon>Streptophyta</taxon>
        <taxon>Embryophyta</taxon>
        <taxon>Tracheophyta</taxon>
        <taxon>Spermatophyta</taxon>
        <taxon>Magnoliopsida</taxon>
        <taxon>eudicotyledons</taxon>
        <taxon>Gunneridae</taxon>
        <taxon>Pentapetalae</taxon>
        <taxon>asterids</taxon>
        <taxon>campanulids</taxon>
        <taxon>Asterales</taxon>
        <taxon>Asteraceae</taxon>
        <taxon>Cichorioideae</taxon>
        <taxon>Cichorieae</taxon>
        <taxon>Cichoriinae</taxon>
        <taxon>Cichorium</taxon>
    </lineage>
</organism>
<gene>
    <name evidence="1" type="ORF">L2E82_04830</name>
</gene>
<dbReference type="EMBL" id="CM042009">
    <property type="protein sequence ID" value="KAI3791170.1"/>
    <property type="molecule type" value="Genomic_DNA"/>
</dbReference>
<sequence>MALRAPVGGLSIASTTSASLQDSSTRTGFCRIPSYRTSFRGSGVGALNVTGLRLAHPRNTRFYSHGGIRKNLFDRFARSYANALVSTFEDPENILEQAIIEMNDDLIKMRP</sequence>
<name>A0ACB9H736_CICIN</name>
<reference evidence="1 2" key="2">
    <citation type="journal article" date="2022" name="Mol. Ecol. Resour.">
        <title>The genomes of chicory, endive, great burdock and yacon provide insights into Asteraceae paleo-polyploidization history and plant inulin production.</title>
        <authorList>
            <person name="Fan W."/>
            <person name="Wang S."/>
            <person name="Wang H."/>
            <person name="Wang A."/>
            <person name="Jiang F."/>
            <person name="Liu H."/>
            <person name="Zhao H."/>
            <person name="Xu D."/>
            <person name="Zhang Y."/>
        </authorList>
    </citation>
    <scope>NUCLEOTIDE SEQUENCE [LARGE SCALE GENOMIC DNA]</scope>
    <source>
        <strain evidence="2">cv. Punajuju</strain>
        <tissue evidence="1">Leaves</tissue>
    </source>
</reference>
<keyword evidence="2" id="KW-1185">Reference proteome</keyword>
<evidence type="ECO:0000313" key="2">
    <source>
        <dbReference type="Proteomes" id="UP001055811"/>
    </source>
</evidence>
<protein>
    <submittedName>
        <fullName evidence="1">Uncharacterized protein</fullName>
    </submittedName>
</protein>
<evidence type="ECO:0000313" key="1">
    <source>
        <dbReference type="EMBL" id="KAI3791170.1"/>
    </source>
</evidence>
<reference evidence="2" key="1">
    <citation type="journal article" date="2022" name="Mol. Ecol. Resour.">
        <title>The genomes of chicory, endive, great burdock and yacon provide insights into Asteraceae palaeo-polyploidization history and plant inulin production.</title>
        <authorList>
            <person name="Fan W."/>
            <person name="Wang S."/>
            <person name="Wang H."/>
            <person name="Wang A."/>
            <person name="Jiang F."/>
            <person name="Liu H."/>
            <person name="Zhao H."/>
            <person name="Xu D."/>
            <person name="Zhang Y."/>
        </authorList>
    </citation>
    <scope>NUCLEOTIDE SEQUENCE [LARGE SCALE GENOMIC DNA]</scope>
    <source>
        <strain evidence="2">cv. Punajuju</strain>
    </source>
</reference>
<accession>A0ACB9H736</accession>
<comment type="caution">
    <text evidence="1">The sequence shown here is derived from an EMBL/GenBank/DDBJ whole genome shotgun (WGS) entry which is preliminary data.</text>
</comment>